<evidence type="ECO:0000313" key="2">
    <source>
        <dbReference type="Proteomes" id="UP001230207"/>
    </source>
</evidence>
<sequence>MKLGYSLPERLCDAVTRPPFRVQIAFDANWMEAWRFAPDELPSSDAIQKTLAGREADVAVEFCFKLSDGRNFFFGQRRRGLEHDRGTLEFVSRALACAGADDWRDLPEFLSRLEDAMPLEDHIGKSALCRTLDNIEIGITDWWKRGDVVEVWNSSTNEIPTYDQLSAQLDGYPSLQTNDIKFVCLEFNFQSPLHHWFGIEISESNYGIHSLQAAHAHSWLVDGLSTFKVVG</sequence>
<protein>
    <submittedName>
        <fullName evidence="1">Uncharacterized protein</fullName>
    </submittedName>
</protein>
<comment type="caution">
    <text evidence="1">The sequence shown here is derived from an EMBL/GenBank/DDBJ whole genome shotgun (WGS) entry which is preliminary data.</text>
</comment>
<evidence type="ECO:0000313" key="1">
    <source>
        <dbReference type="EMBL" id="MDQ0323880.1"/>
    </source>
</evidence>
<keyword evidence="2" id="KW-1185">Reference proteome</keyword>
<dbReference type="RefSeq" id="WP_307236894.1">
    <property type="nucleotide sequence ID" value="NZ_JAUSVF010000005.1"/>
</dbReference>
<accession>A0ABU0C031</accession>
<organism evidence="1 2">
    <name type="scientific">Pararhizobium capsulatum DSM 1112</name>
    <dbReference type="NCBI Taxonomy" id="1121113"/>
    <lineage>
        <taxon>Bacteria</taxon>
        <taxon>Pseudomonadati</taxon>
        <taxon>Pseudomonadota</taxon>
        <taxon>Alphaproteobacteria</taxon>
        <taxon>Hyphomicrobiales</taxon>
        <taxon>Rhizobiaceae</taxon>
        <taxon>Rhizobium/Agrobacterium group</taxon>
        <taxon>Pararhizobium</taxon>
    </lineage>
</organism>
<dbReference type="Proteomes" id="UP001230207">
    <property type="component" value="Unassembled WGS sequence"/>
</dbReference>
<reference evidence="1 2" key="1">
    <citation type="submission" date="2023-07" db="EMBL/GenBank/DDBJ databases">
        <title>Genomic Encyclopedia of Type Strains, Phase IV (KMG-IV): sequencing the most valuable type-strain genomes for metagenomic binning, comparative biology and taxonomic classification.</title>
        <authorList>
            <person name="Goeker M."/>
        </authorList>
    </citation>
    <scope>NUCLEOTIDE SEQUENCE [LARGE SCALE GENOMIC DNA]</scope>
    <source>
        <strain evidence="1 2">DSM 1112</strain>
    </source>
</reference>
<gene>
    <name evidence="1" type="ORF">QO002_006087</name>
</gene>
<proteinExistence type="predicted"/>
<dbReference type="EMBL" id="JAUSVF010000005">
    <property type="protein sequence ID" value="MDQ0323880.1"/>
    <property type="molecule type" value="Genomic_DNA"/>
</dbReference>
<name>A0ABU0C031_9HYPH</name>